<dbReference type="RefSeq" id="XP_013434243.1">
    <property type="nucleotide sequence ID" value="XM_013578789.1"/>
</dbReference>
<organism evidence="2 3">
    <name type="scientific">Eimeria necatrix</name>
    <dbReference type="NCBI Taxonomy" id="51315"/>
    <lineage>
        <taxon>Eukaryota</taxon>
        <taxon>Sar</taxon>
        <taxon>Alveolata</taxon>
        <taxon>Apicomplexa</taxon>
        <taxon>Conoidasida</taxon>
        <taxon>Coccidia</taxon>
        <taxon>Eucoccidiorida</taxon>
        <taxon>Eimeriorina</taxon>
        <taxon>Eimeriidae</taxon>
        <taxon>Eimeria</taxon>
    </lineage>
</organism>
<proteinExistence type="predicted"/>
<dbReference type="Proteomes" id="UP000030754">
    <property type="component" value="Unassembled WGS sequence"/>
</dbReference>
<dbReference type="EMBL" id="HG723282">
    <property type="protein sequence ID" value="CDJ65776.1"/>
    <property type="molecule type" value="Genomic_DNA"/>
</dbReference>
<evidence type="ECO:0000313" key="2">
    <source>
        <dbReference type="EMBL" id="CDJ65776.1"/>
    </source>
</evidence>
<evidence type="ECO:0000259" key="1">
    <source>
        <dbReference type="Pfam" id="PF13966"/>
    </source>
</evidence>
<keyword evidence="3" id="KW-1185">Reference proteome</keyword>
<dbReference type="VEuPathDB" id="ToxoDB:ENH_00013040"/>
<dbReference type="GeneID" id="25471486"/>
<dbReference type="OrthoDB" id="346743at2759"/>
<reference evidence="2" key="2">
    <citation type="submission" date="2013-10" db="EMBL/GenBank/DDBJ databases">
        <authorList>
            <person name="Aslett M."/>
        </authorList>
    </citation>
    <scope>NUCLEOTIDE SEQUENCE [LARGE SCALE GENOMIC DNA]</scope>
    <source>
        <strain evidence="2">Houghton</strain>
    </source>
</reference>
<protein>
    <recommendedName>
        <fullName evidence="1">Reverse transcriptase zinc-binding domain-containing protein</fullName>
    </recommendedName>
</protein>
<name>U6MP36_9EIME</name>
<feature type="domain" description="Reverse transcriptase zinc-binding" evidence="1">
    <location>
        <begin position="156"/>
        <end position="207"/>
    </location>
</feature>
<dbReference type="InterPro" id="IPR026960">
    <property type="entry name" value="RVT-Znf"/>
</dbReference>
<dbReference type="AlphaFoldDB" id="U6MP36"/>
<reference evidence="2" key="1">
    <citation type="submission" date="2013-10" db="EMBL/GenBank/DDBJ databases">
        <title>Genomic analysis of the causative agents of coccidiosis in chickens.</title>
        <authorList>
            <person name="Reid A.J."/>
            <person name="Blake D."/>
            <person name="Billington K."/>
            <person name="Browne H."/>
            <person name="Dunn M."/>
            <person name="Hung S."/>
            <person name="Kawahara F."/>
            <person name="Miranda-Saavedra D."/>
            <person name="Mourier T."/>
            <person name="Nagra H."/>
            <person name="Otto T.D."/>
            <person name="Rawlings N."/>
            <person name="Sanchez A."/>
            <person name="Sanders M."/>
            <person name="Subramaniam C."/>
            <person name="Tay Y."/>
            <person name="Dear P."/>
            <person name="Doerig C."/>
            <person name="Gruber A."/>
            <person name="Parkinson J."/>
            <person name="Shirley M."/>
            <person name="Wan K.L."/>
            <person name="Berriman M."/>
            <person name="Tomley F."/>
            <person name="Pain A."/>
        </authorList>
    </citation>
    <scope>NUCLEOTIDE SEQUENCE [LARGE SCALE GENOMIC DNA]</scope>
    <source>
        <strain evidence="2">Houghton</strain>
    </source>
</reference>
<dbReference type="Pfam" id="PF13966">
    <property type="entry name" value="zf-RVT"/>
    <property type="match status" value="1"/>
</dbReference>
<gene>
    <name evidence="2" type="ORF">ENH_00013040</name>
</gene>
<sequence>MATQIGHAIQMLNNTNSTIRAVAEGQVLEVIKRAFVYTPDSEHSDRAAILAYLNGRDIGCLKRRSKTVDIRSLWSELSGHLSVSKTRINTGSDGNYLLKTADGSDLDQQHLIRGTKQHMAGLHREVWKNKVDQGKSVAYQTAASNAFLRRCTRLKPEEVVFALRARSAQLPTRAYLKKIKASKVSRCLHCTADPETLAHVLNHCPHSLDSKMKERHNKALVRITTALKRSAMNREKTLQIDGS</sequence>
<evidence type="ECO:0000313" key="3">
    <source>
        <dbReference type="Proteomes" id="UP000030754"/>
    </source>
</evidence>
<accession>U6MP36</accession>